<dbReference type="CDD" id="cd01310">
    <property type="entry name" value="TatD_DNAse"/>
    <property type="match status" value="1"/>
</dbReference>
<dbReference type="GO" id="GO:0046872">
    <property type="term" value="F:metal ion binding"/>
    <property type="evidence" value="ECO:0007669"/>
    <property type="project" value="UniProtKB-KW"/>
</dbReference>
<dbReference type="GO" id="GO:0016788">
    <property type="term" value="F:hydrolase activity, acting on ester bonds"/>
    <property type="evidence" value="ECO:0007669"/>
    <property type="project" value="InterPro"/>
</dbReference>
<dbReference type="InterPro" id="IPR001130">
    <property type="entry name" value="TatD-like"/>
</dbReference>
<dbReference type="FunFam" id="3.20.20.140:FF:000005">
    <property type="entry name" value="TatD family hydrolase"/>
    <property type="match status" value="1"/>
</dbReference>
<evidence type="ECO:0000256" key="3">
    <source>
        <dbReference type="PIRSR" id="PIRSR005902-1"/>
    </source>
</evidence>
<comment type="caution">
    <text evidence="4">The sequence shown here is derived from an EMBL/GenBank/DDBJ whole genome shotgun (WGS) entry which is preliminary data.</text>
</comment>
<dbReference type="GO" id="GO:0004536">
    <property type="term" value="F:DNA nuclease activity"/>
    <property type="evidence" value="ECO:0007669"/>
    <property type="project" value="InterPro"/>
</dbReference>
<dbReference type="Pfam" id="PF01026">
    <property type="entry name" value="TatD_DNase"/>
    <property type="match status" value="1"/>
</dbReference>
<feature type="binding site" evidence="3">
    <location>
        <position position="104"/>
    </location>
    <ligand>
        <name>a divalent metal cation</name>
        <dbReference type="ChEBI" id="CHEBI:60240"/>
        <label>1</label>
    </ligand>
</feature>
<keyword evidence="2 4" id="KW-0378">Hydrolase</keyword>
<sequence length="290" mass="32786">MLFDTHCHIQFNAYKDDRDSVIARCTEKGVIMNVVGTQIPSSISAVDLANTHDGIYASVGIHPIQHDVVDVEEEADSFQTRGEQWDDELFYTLAREPKVIGIGETGLDRFHIRTDLSIEEIFNKQKDLFLKHYDLARSVDKPLIIHVREAHDEMIDLLVALERKQKDEGTTGGKLRGTIHCFTGTWSHAQKYIELGLHLGFTGVITFPTKASDPNTMNVLEETIFNMPLDRVLVETDSPYLTAQILRGTRNEPWLVEECVKKIAAIRGLTYDEVAEVTTYNAKRLFGLAI</sequence>
<gene>
    <name evidence="4" type="ORF">COU35_02925</name>
</gene>
<feature type="binding site" evidence="3">
    <location>
        <position position="8"/>
    </location>
    <ligand>
        <name>a divalent metal cation</name>
        <dbReference type="ChEBI" id="CHEBI:60240"/>
        <label>1</label>
    </ligand>
</feature>
<feature type="binding site" evidence="3">
    <location>
        <position position="180"/>
    </location>
    <ligand>
        <name>a divalent metal cation</name>
        <dbReference type="ChEBI" id="CHEBI:60240"/>
        <label>2</label>
    </ligand>
</feature>
<dbReference type="PROSITE" id="PS01090">
    <property type="entry name" value="TATD_2"/>
    <property type="match status" value="1"/>
</dbReference>
<evidence type="ECO:0000256" key="1">
    <source>
        <dbReference type="ARBA" id="ARBA00022723"/>
    </source>
</evidence>
<dbReference type="PANTHER" id="PTHR46124">
    <property type="entry name" value="D-AMINOACYL-TRNA DEACYLASE"/>
    <property type="match status" value="1"/>
</dbReference>
<dbReference type="PIRSF" id="PIRSF005902">
    <property type="entry name" value="DNase_TatD"/>
    <property type="match status" value="1"/>
</dbReference>
<dbReference type="Proteomes" id="UP000230154">
    <property type="component" value="Unassembled WGS sequence"/>
</dbReference>
<evidence type="ECO:0000313" key="5">
    <source>
        <dbReference type="Proteomes" id="UP000230154"/>
    </source>
</evidence>
<proteinExistence type="predicted"/>
<dbReference type="InterPro" id="IPR032466">
    <property type="entry name" value="Metal_Hydrolase"/>
</dbReference>
<organism evidence="4 5">
    <name type="scientific">Candidatus Magasanikbacteria bacterium CG10_big_fil_rev_8_21_14_0_10_47_10</name>
    <dbReference type="NCBI Taxonomy" id="1974652"/>
    <lineage>
        <taxon>Bacteria</taxon>
        <taxon>Candidatus Magasanikiibacteriota</taxon>
    </lineage>
</organism>
<dbReference type="NCBIfam" id="TIGR00010">
    <property type="entry name" value="YchF/TatD family DNA exonuclease"/>
    <property type="match status" value="1"/>
</dbReference>
<protein>
    <submittedName>
        <fullName evidence="4">Hydrolase TatD</fullName>
    </submittedName>
</protein>
<feature type="binding site" evidence="3">
    <location>
        <position position="6"/>
    </location>
    <ligand>
        <name>a divalent metal cation</name>
        <dbReference type="ChEBI" id="CHEBI:60240"/>
        <label>1</label>
    </ligand>
</feature>
<feature type="binding site" evidence="3">
    <location>
        <position position="146"/>
    </location>
    <ligand>
        <name>a divalent metal cation</name>
        <dbReference type="ChEBI" id="CHEBI:60240"/>
        <label>2</label>
    </ligand>
</feature>
<dbReference type="InterPro" id="IPR015991">
    <property type="entry name" value="TatD/YcfH-like"/>
</dbReference>
<keyword evidence="1 3" id="KW-0479">Metal-binding</keyword>
<dbReference type="SUPFAM" id="SSF51556">
    <property type="entry name" value="Metallo-dependent hydrolases"/>
    <property type="match status" value="1"/>
</dbReference>
<reference evidence="5" key="1">
    <citation type="submission" date="2017-09" db="EMBL/GenBank/DDBJ databases">
        <title>Depth-based differentiation of microbial function through sediment-hosted aquifers and enrichment of novel symbionts in the deep terrestrial subsurface.</title>
        <authorList>
            <person name="Probst A.J."/>
            <person name="Ladd B."/>
            <person name="Jarett J.K."/>
            <person name="Geller-Mcgrath D.E."/>
            <person name="Sieber C.M.K."/>
            <person name="Emerson J.B."/>
            <person name="Anantharaman K."/>
            <person name="Thomas B.C."/>
            <person name="Malmstrom R."/>
            <person name="Stieglmeier M."/>
            <person name="Klingl A."/>
            <person name="Woyke T."/>
            <person name="Ryan C.M."/>
            <person name="Banfield J.F."/>
        </authorList>
    </citation>
    <scope>NUCLEOTIDE SEQUENCE [LARGE SCALE GENOMIC DNA]</scope>
</reference>
<dbReference type="AlphaFoldDB" id="A0A2H0TSJ9"/>
<evidence type="ECO:0000313" key="4">
    <source>
        <dbReference type="EMBL" id="PIR74377.1"/>
    </source>
</evidence>
<evidence type="ECO:0000256" key="2">
    <source>
        <dbReference type="ARBA" id="ARBA00022801"/>
    </source>
</evidence>
<dbReference type="Gene3D" id="3.20.20.140">
    <property type="entry name" value="Metal-dependent hydrolases"/>
    <property type="match status" value="1"/>
</dbReference>
<dbReference type="InterPro" id="IPR018228">
    <property type="entry name" value="DNase_TatD-rel_CS"/>
</dbReference>
<dbReference type="EMBL" id="PFCB01000022">
    <property type="protein sequence ID" value="PIR74377.1"/>
    <property type="molecule type" value="Genomic_DNA"/>
</dbReference>
<accession>A0A2H0TSJ9</accession>
<name>A0A2H0TSJ9_9BACT</name>
<dbReference type="PANTHER" id="PTHR46124:SF2">
    <property type="entry name" value="D-AMINOACYL-TRNA DEACYLASE"/>
    <property type="match status" value="1"/>
</dbReference>
<feature type="binding site" evidence="3">
    <location>
        <position position="237"/>
    </location>
    <ligand>
        <name>a divalent metal cation</name>
        <dbReference type="ChEBI" id="CHEBI:60240"/>
        <label>1</label>
    </ligand>
</feature>